<dbReference type="KEGG" id="sarm:DVA86_27265"/>
<evidence type="ECO:0000313" key="2">
    <source>
        <dbReference type="EMBL" id="AXK35780.1"/>
    </source>
</evidence>
<accession>A0A345XVW4</accession>
<reference evidence="2 3" key="1">
    <citation type="submission" date="2018-07" db="EMBL/GenBank/DDBJ databases">
        <title>Draft genome of the type strain Streptomyces armeniacus ATCC 15676.</title>
        <authorList>
            <person name="Labana P."/>
            <person name="Gosse J.T."/>
            <person name="Boddy C.N."/>
        </authorList>
    </citation>
    <scope>NUCLEOTIDE SEQUENCE [LARGE SCALE GENOMIC DNA]</scope>
    <source>
        <strain evidence="2 3">ATCC 15676</strain>
    </source>
</reference>
<organism evidence="2 3">
    <name type="scientific">Streptomyces armeniacus</name>
    <dbReference type="NCBI Taxonomy" id="83291"/>
    <lineage>
        <taxon>Bacteria</taxon>
        <taxon>Bacillati</taxon>
        <taxon>Actinomycetota</taxon>
        <taxon>Actinomycetes</taxon>
        <taxon>Kitasatosporales</taxon>
        <taxon>Streptomycetaceae</taxon>
        <taxon>Streptomyces</taxon>
    </lineage>
</organism>
<dbReference type="Proteomes" id="UP000254425">
    <property type="component" value="Chromosome"/>
</dbReference>
<evidence type="ECO:0000313" key="3">
    <source>
        <dbReference type="Proteomes" id="UP000254425"/>
    </source>
</evidence>
<keyword evidence="3" id="KW-1185">Reference proteome</keyword>
<dbReference type="EMBL" id="CP031320">
    <property type="protein sequence ID" value="AXK35780.1"/>
    <property type="molecule type" value="Genomic_DNA"/>
</dbReference>
<gene>
    <name evidence="2" type="ORF">DVA86_27265</name>
</gene>
<feature type="compositionally biased region" description="Basic and acidic residues" evidence="1">
    <location>
        <begin position="7"/>
        <end position="20"/>
    </location>
</feature>
<protein>
    <submittedName>
        <fullName evidence="2">Uncharacterized protein</fullName>
    </submittedName>
</protein>
<name>A0A345XVW4_9ACTN</name>
<evidence type="ECO:0000256" key="1">
    <source>
        <dbReference type="SAM" id="MobiDB-lite"/>
    </source>
</evidence>
<sequence length="273" mass="30385">MVADQALGHEKAGRARGHVTAEDMSRVTETDFTEMGELARRYCRVVDSTRSRKRANRCATIVKSGHAPYGTDDVSDDVTQDAVLIFAKRLGEIVTSCDVSAVWVETCEPCAWQYVRRDGGVIIVSRKTVQRWAVRDAAARNGYRLDVQPEEVDSVPGAQVMRGMPHVSTLPALAVTPYLADYSREIFRSAWGDGSDFPTIKQIIDIANTVDDLGRGGVFGKAAQSLYGGPRNSSWKVQQTRDAARKEWRKLKGDLDTVREDMVYRSTRPDQSR</sequence>
<dbReference type="AlphaFoldDB" id="A0A345XVW4"/>
<proteinExistence type="predicted"/>
<feature type="region of interest" description="Disordered" evidence="1">
    <location>
        <begin position="1"/>
        <end position="20"/>
    </location>
</feature>